<dbReference type="AlphaFoldDB" id="A0A7W6DHN9"/>
<comment type="caution">
    <text evidence="1">The sequence shown here is derived from an EMBL/GenBank/DDBJ whole genome shotgun (WGS) entry which is preliminary data.</text>
</comment>
<name>A0A7W6DHN9_9SPHN</name>
<evidence type="ECO:0000313" key="2">
    <source>
        <dbReference type="Proteomes" id="UP000552757"/>
    </source>
</evidence>
<keyword evidence="2" id="KW-1185">Reference proteome</keyword>
<dbReference type="EMBL" id="JACIEB010000006">
    <property type="protein sequence ID" value="MBB3982942.1"/>
    <property type="molecule type" value="Genomic_DNA"/>
</dbReference>
<organism evidence="1 2">
    <name type="scientific">Sphingobium fontiphilum</name>
    <dbReference type="NCBI Taxonomy" id="944425"/>
    <lineage>
        <taxon>Bacteria</taxon>
        <taxon>Pseudomonadati</taxon>
        <taxon>Pseudomonadota</taxon>
        <taxon>Alphaproteobacteria</taxon>
        <taxon>Sphingomonadales</taxon>
        <taxon>Sphingomonadaceae</taxon>
        <taxon>Sphingobium</taxon>
    </lineage>
</organism>
<reference evidence="1 2" key="1">
    <citation type="submission" date="2020-08" db="EMBL/GenBank/DDBJ databases">
        <title>Genomic Encyclopedia of Type Strains, Phase IV (KMG-IV): sequencing the most valuable type-strain genomes for metagenomic binning, comparative biology and taxonomic classification.</title>
        <authorList>
            <person name="Goeker M."/>
        </authorList>
    </citation>
    <scope>NUCLEOTIDE SEQUENCE [LARGE SCALE GENOMIC DNA]</scope>
    <source>
        <strain evidence="1 2">DSM 29348</strain>
    </source>
</reference>
<dbReference type="Proteomes" id="UP000552757">
    <property type="component" value="Unassembled WGS sequence"/>
</dbReference>
<protein>
    <submittedName>
        <fullName evidence="1">Uncharacterized protein</fullName>
    </submittedName>
</protein>
<evidence type="ECO:0000313" key="1">
    <source>
        <dbReference type="EMBL" id="MBB3982942.1"/>
    </source>
</evidence>
<proteinExistence type="predicted"/>
<gene>
    <name evidence="1" type="ORF">GGR44_002622</name>
</gene>
<accession>A0A7W6DHN9</accession>
<sequence length="95" mass="10207">MRIRCDKAGGRIQFARNGVATGPMIVRTSFAVAQWPTAASTGTTPETIATRASMDATLDQIAYSRGRFSVELPGLAPLTVPPWAEVGRVIEDCRN</sequence>